<dbReference type="Pfam" id="PF20240">
    <property type="entry name" value="DUF6597"/>
    <property type="match status" value="1"/>
</dbReference>
<dbReference type="Gene3D" id="1.10.10.60">
    <property type="entry name" value="Homeodomain-like"/>
    <property type="match status" value="1"/>
</dbReference>
<dbReference type="SUPFAM" id="SSF46689">
    <property type="entry name" value="Homeodomain-like"/>
    <property type="match status" value="1"/>
</dbReference>
<evidence type="ECO:0000259" key="4">
    <source>
        <dbReference type="PROSITE" id="PS01124"/>
    </source>
</evidence>
<dbReference type="GO" id="GO:0043565">
    <property type="term" value="F:sequence-specific DNA binding"/>
    <property type="evidence" value="ECO:0007669"/>
    <property type="project" value="InterPro"/>
</dbReference>
<proteinExistence type="predicted"/>
<organism evidence="5 6">
    <name type="scientific">Maribellus comscasis</name>
    <dbReference type="NCBI Taxonomy" id="2681766"/>
    <lineage>
        <taxon>Bacteria</taxon>
        <taxon>Pseudomonadati</taxon>
        <taxon>Bacteroidota</taxon>
        <taxon>Bacteroidia</taxon>
        <taxon>Marinilabiliales</taxon>
        <taxon>Prolixibacteraceae</taxon>
        <taxon>Maribellus</taxon>
    </lineage>
</organism>
<sequence length="259" mass="29724">MAEFIQPSDILKDFIKGYYIVEINSSTPFLPCERVFPTGNACMVFHYGSPSLFIKKNSGAYIEPNLVICGQQNSYYDLSLAGNTGMILIIFTPYGLQAFFHFPAKELSNENLAFKDLTKKGANELEDKLLSSENNKQRIEILESFFIQKLIFSKDFERIEYAVKLIEQYKGQIKTRQLAGEICLGIKQFERIFSAHVGMTPKKFSGIVRLHHVIKTKNKYKNPDLNQLAIDNGYYDQSHFIHDFKKLTGQTPGDFFNKK</sequence>
<dbReference type="SMART" id="SM00342">
    <property type="entry name" value="HTH_ARAC"/>
    <property type="match status" value="1"/>
</dbReference>
<dbReference type="PROSITE" id="PS01124">
    <property type="entry name" value="HTH_ARAC_FAMILY_2"/>
    <property type="match status" value="1"/>
</dbReference>
<evidence type="ECO:0000256" key="3">
    <source>
        <dbReference type="ARBA" id="ARBA00023163"/>
    </source>
</evidence>
<gene>
    <name evidence="5" type="ORF">GM418_20935</name>
</gene>
<feature type="domain" description="HTH araC/xylS-type" evidence="4">
    <location>
        <begin position="160"/>
        <end position="258"/>
    </location>
</feature>
<dbReference type="EMBL" id="CP046401">
    <property type="protein sequence ID" value="QGY46042.1"/>
    <property type="molecule type" value="Genomic_DNA"/>
</dbReference>
<dbReference type="GO" id="GO:0003700">
    <property type="term" value="F:DNA-binding transcription factor activity"/>
    <property type="evidence" value="ECO:0007669"/>
    <property type="project" value="InterPro"/>
</dbReference>
<name>A0A6I6K0V0_9BACT</name>
<dbReference type="InterPro" id="IPR018060">
    <property type="entry name" value="HTH_AraC"/>
</dbReference>
<accession>A0A6I6K0V0</accession>
<dbReference type="KEGG" id="mcos:GM418_20935"/>
<dbReference type="InterPro" id="IPR050204">
    <property type="entry name" value="AraC_XylS_family_regulators"/>
</dbReference>
<dbReference type="PANTHER" id="PTHR46796:SF13">
    <property type="entry name" value="HTH-TYPE TRANSCRIPTIONAL ACTIVATOR RHAS"/>
    <property type="match status" value="1"/>
</dbReference>
<evidence type="ECO:0000256" key="1">
    <source>
        <dbReference type="ARBA" id="ARBA00023015"/>
    </source>
</evidence>
<dbReference type="RefSeq" id="WP_158869180.1">
    <property type="nucleotide sequence ID" value="NZ_CP046401.1"/>
</dbReference>
<reference evidence="5 6" key="1">
    <citation type="submission" date="2019-11" db="EMBL/GenBank/DDBJ databases">
        <authorList>
            <person name="Zheng R.K."/>
            <person name="Sun C.M."/>
        </authorList>
    </citation>
    <scope>NUCLEOTIDE SEQUENCE [LARGE SCALE GENOMIC DNA]</scope>
    <source>
        <strain evidence="5 6">WC007</strain>
    </source>
</reference>
<dbReference type="PANTHER" id="PTHR46796">
    <property type="entry name" value="HTH-TYPE TRANSCRIPTIONAL ACTIVATOR RHAS-RELATED"/>
    <property type="match status" value="1"/>
</dbReference>
<keyword evidence="1" id="KW-0805">Transcription regulation</keyword>
<keyword evidence="2" id="KW-0238">DNA-binding</keyword>
<keyword evidence="6" id="KW-1185">Reference proteome</keyword>
<dbReference type="Proteomes" id="UP000428260">
    <property type="component" value="Chromosome"/>
</dbReference>
<evidence type="ECO:0000313" key="6">
    <source>
        <dbReference type="Proteomes" id="UP000428260"/>
    </source>
</evidence>
<evidence type="ECO:0000313" key="5">
    <source>
        <dbReference type="EMBL" id="QGY46042.1"/>
    </source>
</evidence>
<evidence type="ECO:0000256" key="2">
    <source>
        <dbReference type="ARBA" id="ARBA00023125"/>
    </source>
</evidence>
<dbReference type="InterPro" id="IPR046532">
    <property type="entry name" value="DUF6597"/>
</dbReference>
<protein>
    <submittedName>
        <fullName evidence="5">Helix-turn-helix domain-containing protein</fullName>
    </submittedName>
</protein>
<keyword evidence="3" id="KW-0804">Transcription</keyword>
<dbReference type="AlphaFoldDB" id="A0A6I6K0V0"/>
<dbReference type="InterPro" id="IPR009057">
    <property type="entry name" value="Homeodomain-like_sf"/>
</dbReference>
<dbReference type="Pfam" id="PF12833">
    <property type="entry name" value="HTH_18"/>
    <property type="match status" value="1"/>
</dbReference>